<comment type="caution">
    <text evidence="1">The sequence shown here is derived from an EMBL/GenBank/DDBJ whole genome shotgun (WGS) entry which is preliminary data.</text>
</comment>
<name>M6K939_LEPIR</name>
<sequence length="43" mass="5315">MNLSLKEAVFLAHSIREKFHPFLKIKSRWYFLLLFILKTFPKY</sequence>
<accession>M6K939</accession>
<proteinExistence type="predicted"/>
<dbReference type="AlphaFoldDB" id="M6K939"/>
<dbReference type="EMBL" id="AHMZ02000137">
    <property type="protein sequence ID" value="EMN28325.1"/>
    <property type="molecule type" value="Genomic_DNA"/>
</dbReference>
<organism evidence="1 2">
    <name type="scientific">Leptospira interrogans serovar Pyrogenes str. L0374</name>
    <dbReference type="NCBI Taxonomy" id="1049928"/>
    <lineage>
        <taxon>Bacteria</taxon>
        <taxon>Pseudomonadati</taxon>
        <taxon>Spirochaetota</taxon>
        <taxon>Spirochaetia</taxon>
        <taxon>Leptospirales</taxon>
        <taxon>Leptospiraceae</taxon>
        <taxon>Leptospira</taxon>
    </lineage>
</organism>
<gene>
    <name evidence="1" type="ORF">LEP1GSC083_1450</name>
</gene>
<reference evidence="1 2" key="1">
    <citation type="submission" date="2013-01" db="EMBL/GenBank/DDBJ databases">
        <authorList>
            <person name="Harkins D.M."/>
            <person name="Durkin A.S."/>
            <person name="Brinkac L.M."/>
            <person name="Haft D.H."/>
            <person name="Selengut J.D."/>
            <person name="Sanka R."/>
            <person name="DePew J."/>
            <person name="Purushe J."/>
            <person name="Peacock S.J."/>
            <person name="Thaipadungpanit J."/>
            <person name="Wuthiekanun V.W."/>
            <person name="Day N.P."/>
            <person name="Vinetz J.M."/>
            <person name="Sutton G.G."/>
            <person name="Nierman W.C."/>
            <person name="Fouts D.E."/>
        </authorList>
    </citation>
    <scope>NUCLEOTIDE SEQUENCE [LARGE SCALE GENOMIC DNA]</scope>
    <source>
        <strain evidence="1 2">L0374</strain>
    </source>
</reference>
<evidence type="ECO:0000313" key="1">
    <source>
        <dbReference type="EMBL" id="EMN28325.1"/>
    </source>
</evidence>
<evidence type="ECO:0000313" key="2">
    <source>
        <dbReference type="Proteomes" id="UP000012137"/>
    </source>
</evidence>
<dbReference type="Proteomes" id="UP000012137">
    <property type="component" value="Unassembled WGS sequence"/>
</dbReference>
<protein>
    <submittedName>
        <fullName evidence="1">Uncharacterized protein</fullName>
    </submittedName>
</protein>